<reference evidence="3 4" key="1">
    <citation type="journal article" date="2019" name="Int. J. Syst. Evol. Microbiol.">
        <title>The Global Catalogue of Microorganisms (GCM) 10K type strain sequencing project: providing services to taxonomists for standard genome sequencing and annotation.</title>
        <authorList>
            <consortium name="The Broad Institute Genomics Platform"/>
            <consortium name="The Broad Institute Genome Sequencing Center for Infectious Disease"/>
            <person name="Wu L."/>
            <person name="Ma J."/>
        </authorList>
    </citation>
    <scope>NUCLEOTIDE SEQUENCE [LARGE SCALE GENOMIC DNA]</scope>
    <source>
        <strain evidence="3 4">XZYJ18</strain>
    </source>
</reference>
<proteinExistence type="predicted"/>
<evidence type="ECO:0000256" key="1">
    <source>
        <dbReference type="SAM" id="MobiDB-lite"/>
    </source>
</evidence>
<name>A0ABD5QAU3_9EURY</name>
<dbReference type="Pfam" id="PF13463">
    <property type="entry name" value="HTH_27"/>
    <property type="match status" value="1"/>
</dbReference>
<dbReference type="Proteomes" id="UP001595945">
    <property type="component" value="Unassembled WGS sequence"/>
</dbReference>
<dbReference type="Gene3D" id="1.10.10.10">
    <property type="entry name" value="Winged helix-like DNA-binding domain superfamily/Winged helix DNA-binding domain"/>
    <property type="match status" value="1"/>
</dbReference>
<feature type="region of interest" description="Disordered" evidence="1">
    <location>
        <begin position="102"/>
        <end position="137"/>
    </location>
</feature>
<dbReference type="InterPro" id="IPR036390">
    <property type="entry name" value="WH_DNA-bd_sf"/>
</dbReference>
<dbReference type="RefSeq" id="WP_368408910.1">
    <property type="nucleotide sequence ID" value="NZ_CP100402.1"/>
</dbReference>
<dbReference type="GO" id="GO:0003677">
    <property type="term" value="F:DNA binding"/>
    <property type="evidence" value="ECO:0007669"/>
    <property type="project" value="UniProtKB-KW"/>
</dbReference>
<gene>
    <name evidence="3" type="ORF">ACFO9K_22790</name>
</gene>
<evidence type="ECO:0000313" key="3">
    <source>
        <dbReference type="EMBL" id="MFC4827074.1"/>
    </source>
</evidence>
<dbReference type="GO" id="GO:0006355">
    <property type="term" value="P:regulation of DNA-templated transcription"/>
    <property type="evidence" value="ECO:0007669"/>
    <property type="project" value="UniProtKB-ARBA"/>
</dbReference>
<feature type="domain" description="HTH marR-type" evidence="2">
    <location>
        <begin position="41"/>
        <end position="81"/>
    </location>
</feature>
<dbReference type="InterPro" id="IPR000835">
    <property type="entry name" value="HTH_MarR-typ"/>
</dbReference>
<evidence type="ECO:0000313" key="4">
    <source>
        <dbReference type="Proteomes" id="UP001595945"/>
    </source>
</evidence>
<feature type="compositionally biased region" description="Basic and acidic residues" evidence="1">
    <location>
        <begin position="127"/>
        <end position="137"/>
    </location>
</feature>
<keyword evidence="4" id="KW-1185">Reference proteome</keyword>
<dbReference type="InterPro" id="IPR036388">
    <property type="entry name" value="WH-like_DNA-bd_sf"/>
</dbReference>
<accession>A0ABD5QAU3</accession>
<evidence type="ECO:0000259" key="2">
    <source>
        <dbReference type="Pfam" id="PF13463"/>
    </source>
</evidence>
<dbReference type="GeneID" id="91975729"/>
<sequence length="137" mass="15164">MNVLIKISGKRGDGLNDGLGEYHGRSRREELHRELEALGQTNTEDGQFSPCLNELVERGLVTKTDHPDDARGFTCDLTDEGKTVLTQLFVGNAISLDIDFPESYLPAEPPRPGRRGVRITGWSDPNTTREGRISSLN</sequence>
<comment type="caution">
    <text evidence="3">The sequence shown here is derived from an EMBL/GenBank/DDBJ whole genome shotgun (WGS) entry which is preliminary data.</text>
</comment>
<dbReference type="AlphaFoldDB" id="A0ABD5QAU3"/>
<protein>
    <submittedName>
        <fullName evidence="3">Winged helix DNA-binding protein</fullName>
    </submittedName>
</protein>
<keyword evidence="3" id="KW-0238">DNA-binding</keyword>
<dbReference type="EMBL" id="JBHSHT010000005">
    <property type="protein sequence ID" value="MFC4827074.1"/>
    <property type="molecule type" value="Genomic_DNA"/>
</dbReference>
<organism evidence="3 4">
    <name type="scientific">Halorussus aquaticus</name>
    <dbReference type="NCBI Taxonomy" id="2953748"/>
    <lineage>
        <taxon>Archaea</taxon>
        <taxon>Methanobacteriati</taxon>
        <taxon>Methanobacteriota</taxon>
        <taxon>Stenosarchaea group</taxon>
        <taxon>Halobacteria</taxon>
        <taxon>Halobacteriales</taxon>
        <taxon>Haladaptataceae</taxon>
        <taxon>Halorussus</taxon>
    </lineage>
</organism>
<dbReference type="SUPFAM" id="SSF46785">
    <property type="entry name" value="Winged helix' DNA-binding domain"/>
    <property type="match status" value="1"/>
</dbReference>